<dbReference type="SUPFAM" id="SSF51445">
    <property type="entry name" value="(Trans)glycosidases"/>
    <property type="match status" value="1"/>
</dbReference>
<dbReference type="PANTHER" id="PTHR22600:SF26">
    <property type="entry name" value="BETA-N-ACETYLHEXOSAMINIDASE"/>
    <property type="match status" value="1"/>
</dbReference>
<feature type="domain" description="Glycoside hydrolase family 20 catalytic" evidence="11">
    <location>
        <begin position="169"/>
        <end position="522"/>
    </location>
</feature>
<evidence type="ECO:0000256" key="2">
    <source>
        <dbReference type="ARBA" id="ARBA00006285"/>
    </source>
</evidence>
<keyword evidence="7" id="KW-0325">Glycoprotein</keyword>
<dbReference type="Proteomes" id="UP000682877">
    <property type="component" value="Chromosome 1"/>
</dbReference>
<feature type="repeat" description="PPR" evidence="10">
    <location>
        <begin position="887"/>
        <end position="921"/>
    </location>
</feature>
<dbReference type="Gene3D" id="3.30.379.10">
    <property type="entry name" value="Chitobiase/beta-hexosaminidase domain 2-like"/>
    <property type="match status" value="1"/>
</dbReference>
<dbReference type="AlphaFoldDB" id="A0A8S1ZBZ2"/>
<evidence type="ECO:0000256" key="6">
    <source>
        <dbReference type="ARBA" id="ARBA00022801"/>
    </source>
</evidence>
<dbReference type="Pfam" id="PF14845">
    <property type="entry name" value="Glycohydro_20b2"/>
    <property type="match status" value="1"/>
</dbReference>
<dbReference type="Pfam" id="PF13041">
    <property type="entry name" value="PPR_2"/>
    <property type="match status" value="2"/>
</dbReference>
<sequence>MLTLSEFHVIPLLFFITFLSPLLSTAIPINIWPKPRFLSWPQHKAIALSPTFTILAPEHQYLSASVTRYLNLIRSENYLPLINHPVKLMKGYTLRNLVVTVTDLSLPLHHGVDESYNLSIPIGSVSAHLLAHSAWGAMRGLETFSQMIWGTSPDLCLPVGIYIQDSPLFGHRGVLLDTSRNYYGVDDIMRTIKAMSANKLNVFHWHITDSQSFPLVLPSEPSLAAKGSYGPDMVYTPEDVLKIVQYGFEHGVRVLPEIDTPGHTGSWGEAYPEIVTCANMFWWPAGKSWDERLASEPGTGQLNPLSAKTYEVVKNVIEDVVKQFPESFFHGGGDEVIPGCWKTDPAINSFLSSGGTLSQLLEKYINSTLPYIVSQNRTVVYWEDVLLDAQIKVDPSFLPKEHTILQTWNNGPENTKRIVAAGYRVIVSSSEFYYLDCGHGGFLGNDSIYDQQGSGGGSWCAPFKTWQSIYNYDITDGLLDDEERKLVLGGEVALWSEQADSTVLDSRLWPRASAFAESLWSGNRDERGVKRCGEAVDRLNLWRYRMVKRGIGAEPIQPLWCLKNPGMCNTVHVVGCNTHMLKKSESCTRLIMSVRWPRVLTPSLLSQILKKQKNPVTALKLFEEAKERFPSYGHNGSVYATMIDILGKSNRVLEMKYVIERMKDDSCECKDSVFASAIRTFSRAGRLDDAISLFKSLHEFNCVNWTLSFDTLLQEMVKESELEAACHIFRKYCYGWEVNSRITALNLLMKVLCQVNRSDLASQVFQEMNYQGCYPDRDSYRILMKGFCLEGKLDEATHLLYSMFWRISQKGSGEDIVVYRILLDALCDAGEVDQAIEILGKILRKGLKAPKRCYHHIEAGHWESNSEGIERVKRLLTETLIRGAIPSLDSYSAMATDLFEEGKLVEGEEVLLAMRRKGFQPTPFIYGAKVKALCKAGKLEEAVSVINKEMMEGHCLPTVGVYNVLIKGLCDEGKSMEAVGYIKKMSKQVSCVANEETYQILVDGLCRDGQFLEASQVMEEMLIKSHFPGVETYHVMIKGLCYMDRRYEAVMWLEEMVSQDMVPESSVWKALAESVCFCAIDVVEILEHLISSKR</sequence>
<dbReference type="InterPro" id="IPR015883">
    <property type="entry name" value="Glyco_hydro_20_cat"/>
</dbReference>
<keyword evidence="14" id="KW-1185">Reference proteome</keyword>
<dbReference type="InterPro" id="IPR017853">
    <property type="entry name" value="GH"/>
</dbReference>
<dbReference type="CDD" id="cd06562">
    <property type="entry name" value="GH20_HexA_HexB-like"/>
    <property type="match status" value="1"/>
</dbReference>
<evidence type="ECO:0000313" key="14">
    <source>
        <dbReference type="Proteomes" id="UP000682877"/>
    </source>
</evidence>
<dbReference type="FunFam" id="3.20.20.80:FF:000063">
    <property type="entry name" value="Beta-hexosaminidase"/>
    <property type="match status" value="1"/>
</dbReference>
<dbReference type="Pfam" id="PF00728">
    <property type="entry name" value="Glyco_hydro_20"/>
    <property type="match status" value="1"/>
</dbReference>
<keyword evidence="8" id="KW-0326">Glycosidase</keyword>
<dbReference type="Gene3D" id="1.25.40.10">
    <property type="entry name" value="Tetratricopeptide repeat domain"/>
    <property type="match status" value="4"/>
</dbReference>
<feature type="repeat" description="PPR" evidence="10">
    <location>
        <begin position="994"/>
        <end position="1028"/>
    </location>
</feature>
<evidence type="ECO:0000259" key="11">
    <source>
        <dbReference type="Pfam" id="PF00728"/>
    </source>
</evidence>
<dbReference type="Pfam" id="PF01535">
    <property type="entry name" value="PPR"/>
    <property type="match status" value="5"/>
</dbReference>
<feature type="repeat" description="PPR" evidence="10">
    <location>
        <begin position="741"/>
        <end position="775"/>
    </location>
</feature>
<gene>
    <name evidence="13" type="ORF">AARE701A_LOCUS397</name>
</gene>
<evidence type="ECO:0000259" key="12">
    <source>
        <dbReference type="Pfam" id="PF14845"/>
    </source>
</evidence>
<evidence type="ECO:0000256" key="8">
    <source>
        <dbReference type="ARBA" id="ARBA00023295"/>
    </source>
</evidence>
<evidence type="ECO:0000256" key="4">
    <source>
        <dbReference type="ARBA" id="ARBA00022729"/>
    </source>
</evidence>
<dbReference type="GO" id="GO:0004563">
    <property type="term" value="F:beta-N-acetylhexosaminidase activity"/>
    <property type="evidence" value="ECO:0007669"/>
    <property type="project" value="UniProtKB-EC"/>
</dbReference>
<evidence type="ECO:0000256" key="9">
    <source>
        <dbReference type="PIRSR" id="PIRSR625705-1"/>
    </source>
</evidence>
<dbReference type="GO" id="GO:0005975">
    <property type="term" value="P:carbohydrate metabolic process"/>
    <property type="evidence" value="ECO:0007669"/>
    <property type="project" value="InterPro"/>
</dbReference>
<keyword evidence="6" id="KW-0378">Hydrolase</keyword>
<dbReference type="NCBIfam" id="TIGR00756">
    <property type="entry name" value="PPR"/>
    <property type="match status" value="8"/>
</dbReference>
<protein>
    <recommendedName>
        <fullName evidence="3">beta-N-acetylhexosaminidase</fullName>
        <ecNumber evidence="3">3.2.1.52</ecNumber>
    </recommendedName>
</protein>
<dbReference type="EC" id="3.2.1.52" evidence="3"/>
<dbReference type="GO" id="GO:0016020">
    <property type="term" value="C:membrane"/>
    <property type="evidence" value="ECO:0007669"/>
    <property type="project" value="TreeGrafter"/>
</dbReference>
<feature type="repeat" description="PPR" evidence="10">
    <location>
        <begin position="1029"/>
        <end position="1063"/>
    </location>
</feature>
<organism evidence="13 14">
    <name type="scientific">Arabidopsis arenosa</name>
    <name type="common">Sand rock-cress</name>
    <name type="synonym">Cardaminopsis arenosa</name>
    <dbReference type="NCBI Taxonomy" id="38785"/>
    <lineage>
        <taxon>Eukaryota</taxon>
        <taxon>Viridiplantae</taxon>
        <taxon>Streptophyta</taxon>
        <taxon>Embryophyta</taxon>
        <taxon>Tracheophyta</taxon>
        <taxon>Spermatophyta</taxon>
        <taxon>Magnoliopsida</taxon>
        <taxon>eudicotyledons</taxon>
        <taxon>Gunneridae</taxon>
        <taxon>Pentapetalae</taxon>
        <taxon>rosids</taxon>
        <taxon>malvids</taxon>
        <taxon>Brassicales</taxon>
        <taxon>Brassicaceae</taxon>
        <taxon>Camelineae</taxon>
        <taxon>Arabidopsis</taxon>
    </lineage>
</organism>
<dbReference type="PRINTS" id="PR00738">
    <property type="entry name" value="GLHYDRLASE20"/>
</dbReference>
<dbReference type="InterPro" id="IPR029019">
    <property type="entry name" value="HEX_eukaryotic_N"/>
</dbReference>
<reference evidence="13" key="1">
    <citation type="submission" date="2021-01" db="EMBL/GenBank/DDBJ databases">
        <authorList>
            <person name="Bezrukov I."/>
        </authorList>
    </citation>
    <scope>NUCLEOTIDE SEQUENCE</scope>
</reference>
<keyword evidence="4" id="KW-0732">Signal</keyword>
<keyword evidence="5" id="KW-0677">Repeat</keyword>
<feature type="active site" description="Proton donor" evidence="9">
    <location>
        <position position="335"/>
    </location>
</feature>
<dbReference type="GO" id="GO:0030203">
    <property type="term" value="P:glycosaminoglycan metabolic process"/>
    <property type="evidence" value="ECO:0007669"/>
    <property type="project" value="TreeGrafter"/>
</dbReference>
<evidence type="ECO:0000313" key="13">
    <source>
        <dbReference type="EMBL" id="CAE5956635.1"/>
    </source>
</evidence>
<dbReference type="InterPro" id="IPR025705">
    <property type="entry name" value="Beta_hexosaminidase_sua/sub"/>
</dbReference>
<evidence type="ECO:0000256" key="1">
    <source>
        <dbReference type="ARBA" id="ARBA00001231"/>
    </source>
</evidence>
<dbReference type="EMBL" id="LR999451">
    <property type="protein sequence ID" value="CAE5956635.1"/>
    <property type="molecule type" value="Genomic_DNA"/>
</dbReference>
<comment type="similarity">
    <text evidence="2">Belongs to the glycosyl hydrolase 20 family.</text>
</comment>
<dbReference type="PROSITE" id="PS51375">
    <property type="entry name" value="PPR"/>
    <property type="match status" value="6"/>
</dbReference>
<evidence type="ECO:0000256" key="5">
    <source>
        <dbReference type="ARBA" id="ARBA00022737"/>
    </source>
</evidence>
<accession>A0A8S1ZBZ2</accession>
<evidence type="ECO:0000256" key="7">
    <source>
        <dbReference type="ARBA" id="ARBA00023180"/>
    </source>
</evidence>
<proteinExistence type="inferred from homology"/>
<feature type="repeat" description="PPR" evidence="10">
    <location>
        <begin position="815"/>
        <end position="849"/>
    </location>
</feature>
<feature type="domain" description="Beta-hexosaminidase eukaryotic type N-terminal" evidence="12">
    <location>
        <begin position="31"/>
        <end position="147"/>
    </location>
</feature>
<evidence type="ECO:0000256" key="3">
    <source>
        <dbReference type="ARBA" id="ARBA00012663"/>
    </source>
</evidence>
<name>A0A8S1ZBZ2_ARAAE</name>
<evidence type="ECO:0000256" key="10">
    <source>
        <dbReference type="PROSITE-ProRule" id="PRU00708"/>
    </source>
</evidence>
<comment type="catalytic activity">
    <reaction evidence="1">
        <text>Hydrolysis of terminal non-reducing N-acetyl-D-hexosamine residues in N-acetyl-beta-D-hexosaminides.</text>
        <dbReference type="EC" id="3.2.1.52"/>
    </reaction>
</comment>
<feature type="repeat" description="PPR" evidence="10">
    <location>
        <begin position="922"/>
        <end position="957"/>
    </location>
</feature>
<dbReference type="PANTHER" id="PTHR22600">
    <property type="entry name" value="BETA-HEXOSAMINIDASE"/>
    <property type="match status" value="1"/>
</dbReference>
<dbReference type="InterPro" id="IPR002885">
    <property type="entry name" value="PPR_rpt"/>
</dbReference>
<dbReference type="Gene3D" id="3.20.20.80">
    <property type="entry name" value="Glycosidases"/>
    <property type="match status" value="1"/>
</dbReference>
<dbReference type="InterPro" id="IPR011990">
    <property type="entry name" value="TPR-like_helical_dom_sf"/>
</dbReference>
<dbReference type="InterPro" id="IPR029018">
    <property type="entry name" value="Hex-like_dom2"/>
</dbReference>
<dbReference type="SUPFAM" id="SSF55545">
    <property type="entry name" value="beta-N-acetylhexosaminidase-like domain"/>
    <property type="match status" value="1"/>
</dbReference>